<proteinExistence type="predicted"/>
<dbReference type="OMA" id="VQEQWIS"/>
<feature type="region of interest" description="Disordered" evidence="7">
    <location>
        <begin position="620"/>
        <end position="731"/>
    </location>
</feature>
<dbReference type="GO" id="GO:0000978">
    <property type="term" value="F:RNA polymerase II cis-regulatory region sequence-specific DNA binding"/>
    <property type="evidence" value="ECO:0007669"/>
    <property type="project" value="TreeGrafter"/>
</dbReference>
<dbReference type="PROSITE" id="PS50157">
    <property type="entry name" value="ZINC_FINGER_C2H2_2"/>
    <property type="match status" value="4"/>
</dbReference>
<keyword evidence="3 6" id="KW-0863">Zinc-finger</keyword>
<keyword evidence="2" id="KW-0479">Metal-binding</keyword>
<dbReference type="InParanoid" id="A0A3P8ZAG3"/>
<dbReference type="InterPro" id="IPR013087">
    <property type="entry name" value="Znf_C2H2_type"/>
</dbReference>
<dbReference type="InterPro" id="IPR051643">
    <property type="entry name" value="Transcr_Reg_ZincFinger"/>
</dbReference>
<evidence type="ECO:0000256" key="5">
    <source>
        <dbReference type="ARBA" id="ARBA00023242"/>
    </source>
</evidence>
<feature type="compositionally biased region" description="Low complexity" evidence="7">
    <location>
        <begin position="138"/>
        <end position="148"/>
    </location>
</feature>
<feature type="domain" description="C2H2-type" evidence="8">
    <location>
        <begin position="315"/>
        <end position="337"/>
    </location>
</feature>
<organism evidence="9 10">
    <name type="scientific">Esox lucius</name>
    <name type="common">Northern pike</name>
    <dbReference type="NCBI Taxonomy" id="8010"/>
    <lineage>
        <taxon>Eukaryota</taxon>
        <taxon>Metazoa</taxon>
        <taxon>Chordata</taxon>
        <taxon>Craniata</taxon>
        <taxon>Vertebrata</taxon>
        <taxon>Euteleostomi</taxon>
        <taxon>Actinopterygii</taxon>
        <taxon>Neopterygii</taxon>
        <taxon>Teleostei</taxon>
        <taxon>Protacanthopterygii</taxon>
        <taxon>Esociformes</taxon>
        <taxon>Esocidae</taxon>
        <taxon>Esox</taxon>
    </lineage>
</organism>
<dbReference type="Bgee" id="ENSELUG00000024368">
    <property type="expression patterns" value="Expressed in ovary and 14 other cell types or tissues"/>
</dbReference>
<accession>A0A3P8ZAG3</accession>
<evidence type="ECO:0000313" key="9">
    <source>
        <dbReference type="Ensembl" id="ENSELUP00000025690.2"/>
    </source>
</evidence>
<dbReference type="STRING" id="8010.ENSELUP00000025690"/>
<evidence type="ECO:0000259" key="8">
    <source>
        <dbReference type="PROSITE" id="PS50157"/>
    </source>
</evidence>
<keyword evidence="5" id="KW-0539">Nucleus</keyword>
<reference evidence="10" key="1">
    <citation type="journal article" date="2014" name="PLoS ONE">
        <title>The genome and linkage map of the northern pike (Esox lucius): conserved synteny revealed between the salmonid sister group and the Neoteleostei.</title>
        <authorList>
            <person name="Rondeau E.B."/>
            <person name="Minkley D.R."/>
            <person name="Leong J.S."/>
            <person name="Messmer A.M."/>
            <person name="Jantzen J.R."/>
            <person name="von Schalburg K.R."/>
            <person name="Lemon C."/>
            <person name="Bird N.H."/>
            <person name="Koop B.F."/>
        </authorList>
    </citation>
    <scope>NUCLEOTIDE SEQUENCE</scope>
</reference>
<dbReference type="GeneTree" id="ENSGT00940000159979"/>
<dbReference type="AlphaFoldDB" id="A0A3P8ZAG3"/>
<reference evidence="9" key="2">
    <citation type="submission" date="2020-02" db="EMBL/GenBank/DDBJ databases">
        <title>Esox lucius (northern pike) genome, fEsoLuc1, primary haplotype.</title>
        <authorList>
            <person name="Myers G."/>
            <person name="Karagic N."/>
            <person name="Meyer A."/>
            <person name="Pippel M."/>
            <person name="Reichard M."/>
            <person name="Winkler S."/>
            <person name="Tracey A."/>
            <person name="Sims Y."/>
            <person name="Howe K."/>
            <person name="Rhie A."/>
            <person name="Formenti G."/>
            <person name="Durbin R."/>
            <person name="Fedrigo O."/>
            <person name="Jarvis E.D."/>
        </authorList>
    </citation>
    <scope>NUCLEOTIDE SEQUENCE [LARGE SCALE GENOMIC DNA]</scope>
</reference>
<feature type="compositionally biased region" description="Low complexity" evidence="7">
    <location>
        <begin position="620"/>
        <end position="637"/>
    </location>
</feature>
<feature type="region of interest" description="Disordered" evidence="7">
    <location>
        <begin position="232"/>
        <end position="268"/>
    </location>
</feature>
<keyword evidence="10" id="KW-1185">Reference proteome</keyword>
<reference evidence="9" key="3">
    <citation type="submission" date="2025-08" db="UniProtKB">
        <authorList>
            <consortium name="Ensembl"/>
        </authorList>
    </citation>
    <scope>IDENTIFICATION</scope>
</reference>
<evidence type="ECO:0000256" key="7">
    <source>
        <dbReference type="SAM" id="MobiDB-lite"/>
    </source>
</evidence>
<evidence type="ECO:0000256" key="6">
    <source>
        <dbReference type="PROSITE-ProRule" id="PRU00042"/>
    </source>
</evidence>
<feature type="domain" description="C2H2-type" evidence="8">
    <location>
        <begin position="8"/>
        <end position="30"/>
    </location>
</feature>
<keyword evidence="4" id="KW-0862">Zinc</keyword>
<feature type="compositionally biased region" description="Basic and acidic residues" evidence="7">
    <location>
        <begin position="684"/>
        <end position="712"/>
    </location>
</feature>
<protein>
    <submittedName>
        <fullName evidence="9">WIZ zinc finger a</fullName>
    </submittedName>
</protein>
<feature type="compositionally biased region" description="Pro residues" evidence="7">
    <location>
        <begin position="380"/>
        <end position="390"/>
    </location>
</feature>
<evidence type="ECO:0000256" key="1">
    <source>
        <dbReference type="ARBA" id="ARBA00004123"/>
    </source>
</evidence>
<feature type="region of interest" description="Disordered" evidence="7">
    <location>
        <begin position="55"/>
        <end position="150"/>
    </location>
</feature>
<dbReference type="InterPro" id="IPR055125">
    <property type="entry name" value="Wiz_C_Znf"/>
</dbReference>
<dbReference type="SMART" id="SM00355">
    <property type="entry name" value="ZnF_C2H2"/>
    <property type="match status" value="6"/>
</dbReference>
<sequence length="798" mass="85643">KQASYQGFMCEVCGTYFETRRGLSSHARLHLRQLGVAVSDNSGAPIDLLYQLIQDRDGSMRPPKPVFSSPKKPKEPGSLAPRKDSPTGGKVKVVTTPQKNAPPGTTGPTARKGTVLAKPRQPSGSPFLAADKTPAPPAVSSLSSAKPAWAPQETDAPLTLAMDSNDEVHVCQLCGAWYESRKGLASHCRAHLRQFGITDNTEDKGGPIEFLYQVMEAEDLKPIASEGLNVYNPSVSSPSTKRPPSASPAKHRGLVKGDHPSSPQIRPSGQQRHYRFVFCLFFRVRICHSRVPLADKKHVASGCLIRDLVCIPGDFRCVLCGEEFENRKGLASHSRSHLRQLGITDLLGKASAIDTVQQLVSSGVLAAAASVRAGAAKVPSPAPPGSPPTSPAASHLSPPMSSHVQNPRPKARKGSTLVRPKPEPMEMEVDLEFSSPLEGYRSSNGSTLSVVTCASNVVSALLFSGQELMVPCDFCGQSFDSRKALSCHARSHLRQLGVTWSVNESPITLLQDIMQKGGSASSTEVCDLGRQRLVSGETCCELCGFDFENRTALASHARAHLRQLGVKEWRTEGVKASPIEMLTAWIQRQPRKAAEIHRQYRVGDLNVRFKVCTSVPCASQSAHSGSPSAGSAHSGAQRTAAPGLQLGHRAGREAPCASARTSQGSQGDRRYAAADASMPGSRGDLVRSPRGLERRFPKHGGHAEGAEGDRGSQQHSRSGNIPSLVPRPPSTPLVKQMGRQYTLKCRFCDALFLGSQSVQEDWIRHLQKHILDLSFNKPLGLSAAPPATAPVLLAPVAV</sequence>
<dbReference type="InterPro" id="IPR036236">
    <property type="entry name" value="Znf_C2H2_sf"/>
</dbReference>
<dbReference type="FunCoup" id="A0A3P8ZAG3">
    <property type="interactions" value="1"/>
</dbReference>
<dbReference type="PROSITE" id="PS00028">
    <property type="entry name" value="ZINC_FINGER_C2H2_1"/>
    <property type="match status" value="5"/>
</dbReference>
<dbReference type="PANTHER" id="PTHR24396:SF29">
    <property type="entry name" value="PROTEIN WIZ ISOFORM X1"/>
    <property type="match status" value="1"/>
</dbReference>
<dbReference type="GO" id="GO:0005634">
    <property type="term" value="C:nucleus"/>
    <property type="evidence" value="ECO:0007669"/>
    <property type="project" value="UniProtKB-SubCell"/>
</dbReference>
<feature type="domain" description="C2H2-type" evidence="8">
    <location>
        <begin position="538"/>
        <end position="560"/>
    </location>
</feature>
<evidence type="ECO:0000256" key="3">
    <source>
        <dbReference type="ARBA" id="ARBA00022771"/>
    </source>
</evidence>
<dbReference type="GO" id="GO:0000981">
    <property type="term" value="F:DNA-binding transcription factor activity, RNA polymerase II-specific"/>
    <property type="evidence" value="ECO:0007669"/>
    <property type="project" value="TreeGrafter"/>
</dbReference>
<evidence type="ECO:0000256" key="4">
    <source>
        <dbReference type="ARBA" id="ARBA00022833"/>
    </source>
</evidence>
<comment type="subcellular location">
    <subcellularLocation>
        <location evidence="1">Nucleus</location>
    </subcellularLocation>
</comment>
<dbReference type="Proteomes" id="UP000265140">
    <property type="component" value="Chromosome 9"/>
</dbReference>
<evidence type="ECO:0000313" key="10">
    <source>
        <dbReference type="Proteomes" id="UP000265140"/>
    </source>
</evidence>
<dbReference type="Ensembl" id="ENSELUT00000037430.3">
    <property type="protein sequence ID" value="ENSELUP00000025690.2"/>
    <property type="gene ID" value="ENSELUG00000024368.3"/>
</dbReference>
<reference evidence="9" key="4">
    <citation type="submission" date="2025-09" db="UniProtKB">
        <authorList>
            <consortium name="Ensembl"/>
        </authorList>
    </citation>
    <scope>IDENTIFICATION</scope>
</reference>
<dbReference type="Gene3D" id="3.30.160.60">
    <property type="entry name" value="Classic Zinc Finger"/>
    <property type="match status" value="1"/>
</dbReference>
<feature type="region of interest" description="Disordered" evidence="7">
    <location>
        <begin position="376"/>
        <end position="425"/>
    </location>
</feature>
<dbReference type="PANTHER" id="PTHR24396">
    <property type="entry name" value="ZINC FINGER PROTEIN"/>
    <property type="match status" value="1"/>
</dbReference>
<feature type="domain" description="C2H2-type" evidence="8">
    <location>
        <begin position="470"/>
        <end position="492"/>
    </location>
</feature>
<dbReference type="GO" id="GO:0008270">
    <property type="term" value="F:zinc ion binding"/>
    <property type="evidence" value="ECO:0007669"/>
    <property type="project" value="UniProtKB-KW"/>
</dbReference>
<dbReference type="Pfam" id="PF23015">
    <property type="entry name" value="zf-WIZ"/>
    <property type="match status" value="1"/>
</dbReference>
<dbReference type="SUPFAM" id="SSF57667">
    <property type="entry name" value="beta-beta-alpha zinc fingers"/>
    <property type="match status" value="2"/>
</dbReference>
<feature type="compositionally biased region" description="Polar residues" evidence="7">
    <location>
        <begin position="232"/>
        <end position="242"/>
    </location>
</feature>
<evidence type="ECO:0000256" key="2">
    <source>
        <dbReference type="ARBA" id="ARBA00022723"/>
    </source>
</evidence>
<name>A0A3P8ZAG3_ESOLU</name>